<evidence type="ECO:0000256" key="1">
    <source>
        <dbReference type="SAM" id="Phobius"/>
    </source>
</evidence>
<feature type="transmembrane region" description="Helical" evidence="1">
    <location>
        <begin position="7"/>
        <end position="27"/>
    </location>
</feature>
<name>A0A1B8P5F7_HALEL</name>
<reference evidence="2 3" key="1">
    <citation type="submission" date="2016-06" db="EMBL/GenBank/DDBJ databases">
        <title>Genome sequence of halotolerant plant growth promoting strain of Halomonas elongata HEK1 isolated from salterns of Rann of Kutch, Gujarat, India.</title>
        <authorList>
            <person name="Gaba S."/>
            <person name="Singh R.N."/>
            <person name="Abrol S."/>
            <person name="Kaushik R."/>
            <person name="Saxena A.K."/>
        </authorList>
    </citation>
    <scope>NUCLEOTIDE SEQUENCE [LARGE SCALE GENOMIC DNA]</scope>
    <source>
        <strain evidence="2 3">HEK1</strain>
    </source>
</reference>
<feature type="transmembrane region" description="Helical" evidence="1">
    <location>
        <begin position="33"/>
        <end position="51"/>
    </location>
</feature>
<evidence type="ECO:0000313" key="3">
    <source>
        <dbReference type="Proteomes" id="UP000092504"/>
    </source>
</evidence>
<dbReference type="Proteomes" id="UP000092504">
    <property type="component" value="Unassembled WGS sequence"/>
</dbReference>
<evidence type="ECO:0000313" key="2">
    <source>
        <dbReference type="EMBL" id="OBX37452.1"/>
    </source>
</evidence>
<keyword evidence="1" id="KW-0812">Transmembrane</keyword>
<protein>
    <submittedName>
        <fullName evidence="2">Uncharacterized protein</fullName>
    </submittedName>
</protein>
<keyword evidence="1" id="KW-0472">Membrane</keyword>
<dbReference type="AlphaFoldDB" id="A0A1B8P5F7"/>
<keyword evidence="1" id="KW-1133">Transmembrane helix</keyword>
<sequence>MEDTAHARLTLSLMVILGSLSFLAVPFVDFGSIISHIFLATGICTIGMHVGKNPCCITKISPISASACCMPALLASQPGRTMPKPSVGIPMTIPIWIGRATMRNRY</sequence>
<accession>A0A1B8P5F7</accession>
<proteinExistence type="predicted"/>
<gene>
    <name evidence="2" type="ORF">A8U91_01819</name>
</gene>
<comment type="caution">
    <text evidence="2">The sequence shown here is derived from an EMBL/GenBank/DDBJ whole genome shotgun (WGS) entry which is preliminary data.</text>
</comment>
<dbReference type="EMBL" id="MAJD01000001">
    <property type="protein sequence ID" value="OBX37452.1"/>
    <property type="molecule type" value="Genomic_DNA"/>
</dbReference>
<organism evidence="2 3">
    <name type="scientific">Halomonas elongata</name>
    <dbReference type="NCBI Taxonomy" id="2746"/>
    <lineage>
        <taxon>Bacteria</taxon>
        <taxon>Pseudomonadati</taxon>
        <taxon>Pseudomonadota</taxon>
        <taxon>Gammaproteobacteria</taxon>
        <taxon>Oceanospirillales</taxon>
        <taxon>Halomonadaceae</taxon>
        <taxon>Halomonas</taxon>
    </lineage>
</organism>